<dbReference type="InterPro" id="IPR000524">
    <property type="entry name" value="Tscrpt_reg_HTH_GntR"/>
</dbReference>
<evidence type="ECO:0000256" key="2">
    <source>
        <dbReference type="ARBA" id="ARBA00023125"/>
    </source>
</evidence>
<dbReference type="AlphaFoldDB" id="A0A1X6WQ70"/>
<dbReference type="EMBL" id="FWFD01000015">
    <property type="protein sequence ID" value="SLM86491.1"/>
    <property type="molecule type" value="Genomic_DNA"/>
</dbReference>
<dbReference type="Gene3D" id="1.10.10.10">
    <property type="entry name" value="Winged helix-like DNA-binding domain superfamily/Winged helix DNA-binding domain"/>
    <property type="match status" value="1"/>
</dbReference>
<dbReference type="InterPro" id="IPR036388">
    <property type="entry name" value="WH-like_DNA-bd_sf"/>
</dbReference>
<sequence>MKKSRMQLLAYNYIKDNIEKDKWENEVRLVEQDISNELQISRTPIREAINSLILEGYLEKEVNRGVTVKKQIISVEEFVERTQLLELLLSNYLFQLQVKRLKFDTSKIKIYLINLEDEKDFSKKKLYLGEILLAFLGKLENKVVKQIIIKNFQQLHYIVFPNETPNFLNQEINDCMIKLCDNIEKNEYELARKTIRVFFNRLNLELIDQQI</sequence>
<evidence type="ECO:0000256" key="1">
    <source>
        <dbReference type="ARBA" id="ARBA00023015"/>
    </source>
</evidence>
<dbReference type="PROSITE" id="PS50949">
    <property type="entry name" value="HTH_GNTR"/>
    <property type="match status" value="1"/>
</dbReference>
<evidence type="ECO:0000313" key="5">
    <source>
        <dbReference type="EMBL" id="SLM86491.1"/>
    </source>
</evidence>
<evidence type="ECO:0000259" key="4">
    <source>
        <dbReference type="PROSITE" id="PS50949"/>
    </source>
</evidence>
<dbReference type="GO" id="GO:0003700">
    <property type="term" value="F:DNA-binding transcription factor activity"/>
    <property type="evidence" value="ECO:0007669"/>
    <property type="project" value="InterPro"/>
</dbReference>
<name>A0A1X6WQ70_9ENTE</name>
<feature type="domain" description="HTH gntR-type" evidence="4">
    <location>
        <begin position="4"/>
        <end position="71"/>
    </location>
</feature>
<dbReference type="Proteomes" id="UP000195918">
    <property type="component" value="Unassembled WGS sequence"/>
</dbReference>
<protein>
    <submittedName>
        <fullName evidence="5">Transcriptional regulator, GntR family</fullName>
    </submittedName>
</protein>
<keyword evidence="3" id="KW-0804">Transcription</keyword>
<dbReference type="SMART" id="SM00345">
    <property type="entry name" value="HTH_GNTR"/>
    <property type="match status" value="1"/>
</dbReference>
<evidence type="ECO:0000313" key="6">
    <source>
        <dbReference type="Proteomes" id="UP000195918"/>
    </source>
</evidence>
<dbReference type="InterPro" id="IPR036390">
    <property type="entry name" value="WH_DNA-bd_sf"/>
</dbReference>
<gene>
    <name evidence="5" type="ORF">FM121_10390</name>
</gene>
<dbReference type="GO" id="GO:0003677">
    <property type="term" value="F:DNA binding"/>
    <property type="evidence" value="ECO:0007669"/>
    <property type="project" value="UniProtKB-KW"/>
</dbReference>
<dbReference type="Pfam" id="PF00392">
    <property type="entry name" value="GntR"/>
    <property type="match status" value="1"/>
</dbReference>
<proteinExistence type="predicted"/>
<evidence type="ECO:0000256" key="3">
    <source>
        <dbReference type="ARBA" id="ARBA00023163"/>
    </source>
</evidence>
<keyword evidence="6" id="KW-1185">Reference proteome</keyword>
<reference evidence="6" key="1">
    <citation type="submission" date="2017-02" db="EMBL/GenBank/DDBJ databases">
        <authorList>
            <person name="Dridi B."/>
        </authorList>
    </citation>
    <scope>NUCLEOTIDE SEQUENCE [LARGE SCALE GENOMIC DNA]</scope>
    <source>
        <strain evidence="6">bH819</strain>
    </source>
</reference>
<keyword evidence="2" id="KW-0238">DNA-binding</keyword>
<accession>A0A1X6WQ70</accession>
<keyword evidence="1" id="KW-0805">Transcription regulation</keyword>
<organism evidence="5 6">
    <name type="scientific">Vagococcus fluvialis bH819</name>
    <dbReference type="NCBI Taxonomy" id="1255619"/>
    <lineage>
        <taxon>Bacteria</taxon>
        <taxon>Bacillati</taxon>
        <taxon>Bacillota</taxon>
        <taxon>Bacilli</taxon>
        <taxon>Lactobacillales</taxon>
        <taxon>Enterococcaceae</taxon>
        <taxon>Vagococcus</taxon>
    </lineage>
</organism>
<dbReference type="OrthoDB" id="368257at2"/>
<dbReference type="RefSeq" id="WP_086952117.1">
    <property type="nucleotide sequence ID" value="NZ_FWFD01000015.1"/>
</dbReference>
<dbReference type="SUPFAM" id="SSF46785">
    <property type="entry name" value="Winged helix' DNA-binding domain"/>
    <property type="match status" value="1"/>
</dbReference>